<dbReference type="EnsemblMetazoa" id="GPPI028758-RA">
    <property type="protein sequence ID" value="GPPI028758-PA"/>
    <property type="gene ID" value="GPPI028758"/>
</dbReference>
<proteinExistence type="predicted"/>
<feature type="chain" id="PRO_5008404817" evidence="1">
    <location>
        <begin position="28"/>
        <end position="100"/>
    </location>
</feature>
<evidence type="ECO:0000256" key="1">
    <source>
        <dbReference type="SAM" id="SignalP"/>
    </source>
</evidence>
<protein>
    <submittedName>
        <fullName evidence="2">Uncharacterized protein</fullName>
    </submittedName>
</protein>
<evidence type="ECO:0000313" key="3">
    <source>
        <dbReference type="Proteomes" id="UP000092460"/>
    </source>
</evidence>
<dbReference type="VEuPathDB" id="VectorBase:GPPI028758"/>
<reference evidence="3" key="1">
    <citation type="submission" date="2015-01" db="EMBL/GenBank/DDBJ databases">
        <authorList>
            <person name="Aksoy S."/>
            <person name="Warren W."/>
            <person name="Wilson R.K."/>
        </authorList>
    </citation>
    <scope>NUCLEOTIDE SEQUENCE [LARGE SCALE GENOMIC DNA]</scope>
    <source>
        <strain evidence="3">IAEA</strain>
    </source>
</reference>
<keyword evidence="3" id="KW-1185">Reference proteome</keyword>
<accession>A0A1B0BFY9</accession>
<organism evidence="2 3">
    <name type="scientific">Glossina palpalis gambiensis</name>
    <dbReference type="NCBI Taxonomy" id="67801"/>
    <lineage>
        <taxon>Eukaryota</taxon>
        <taxon>Metazoa</taxon>
        <taxon>Ecdysozoa</taxon>
        <taxon>Arthropoda</taxon>
        <taxon>Hexapoda</taxon>
        <taxon>Insecta</taxon>
        <taxon>Pterygota</taxon>
        <taxon>Neoptera</taxon>
        <taxon>Endopterygota</taxon>
        <taxon>Diptera</taxon>
        <taxon>Brachycera</taxon>
        <taxon>Muscomorpha</taxon>
        <taxon>Hippoboscoidea</taxon>
        <taxon>Glossinidae</taxon>
        <taxon>Glossina</taxon>
    </lineage>
</organism>
<keyword evidence="1" id="KW-0732">Signal</keyword>
<dbReference type="EMBL" id="JXJN01013694">
    <property type="status" value="NOT_ANNOTATED_CDS"/>
    <property type="molecule type" value="Genomic_DNA"/>
</dbReference>
<feature type="signal peptide" evidence="1">
    <location>
        <begin position="1"/>
        <end position="27"/>
    </location>
</feature>
<sequence length="100" mass="11775">ITVVALAAVVACLLYVVPTFHLPNNSATKIDRKTTEKRYRSNSIDMICWWICKKDIKCVCVEFVWRYDENDWHRERIIAGTFVCMSVSNTLIKFQRIIKF</sequence>
<dbReference type="AlphaFoldDB" id="A0A1B0BFY9"/>
<reference evidence="2" key="2">
    <citation type="submission" date="2020-05" db="UniProtKB">
        <authorList>
            <consortium name="EnsemblMetazoa"/>
        </authorList>
    </citation>
    <scope>IDENTIFICATION</scope>
    <source>
        <strain evidence="2">IAEA</strain>
    </source>
</reference>
<evidence type="ECO:0000313" key="2">
    <source>
        <dbReference type="EnsemblMetazoa" id="GPPI028758-PA"/>
    </source>
</evidence>
<dbReference type="Proteomes" id="UP000092460">
    <property type="component" value="Unassembled WGS sequence"/>
</dbReference>
<name>A0A1B0BFY9_9MUSC</name>